<dbReference type="GO" id="GO:0046872">
    <property type="term" value="F:metal ion binding"/>
    <property type="evidence" value="ECO:0007669"/>
    <property type="project" value="UniProtKB-KW"/>
</dbReference>
<organism evidence="8 9">
    <name type="scientific">Blastopirellula retiformator</name>
    <dbReference type="NCBI Taxonomy" id="2527970"/>
    <lineage>
        <taxon>Bacteria</taxon>
        <taxon>Pseudomonadati</taxon>
        <taxon>Planctomycetota</taxon>
        <taxon>Planctomycetia</taxon>
        <taxon>Pirellulales</taxon>
        <taxon>Pirellulaceae</taxon>
        <taxon>Blastopirellula</taxon>
    </lineage>
</organism>
<dbReference type="InterPro" id="IPR039650">
    <property type="entry name" value="HdrA-like"/>
</dbReference>
<sequence precursor="true">MKLTTGSLLFLLTFASFASAAARDVKTDVCVYAATPSGILAAIAVKKAGREVVIVEPSRWIGGVLGAGLKPMQDCPNYAATGGMTKPLLKSLGQPKEGRRLSTAELSPKQIRADFQVLLDQYEIPVIFEHRIGACQTKDAAIQTASFDLAPFDETGCPPAEPTQRDDLRITAKVFIDAGYEGDLLAAAGCEYRVGRESAEEFDEQAAGVRPVVQKTPIDPYRIAGDPASGLLSMVKADHGLPIGAGDQHTQAYNYRYYTTNDPQHRLPIPVPADYAAEDYELVGRYVAYLAEQESDPEKLRKRLIGIWPGWRNSREWNYQRDSLISMAPLGISQEYAAGDYADKAGVWKAHRDYLAGLRHFMATDARVPQSYRDEVAQLGFDGRYHPDTAGWPHQLYIRIARRLKGRYTITEHDVYNRRQVEDPVALAQYGIDTYPSRRIIVKEGDKTFVANEGNMFVGGSKGPTNVPYPVSYRAITPQADQCTNLLVPICFSATHLGYASARMEPVFMIAGESAGIAAAQAIAEAKPVQEIDMQKFAGSLAAAGQKLQWDPAVDQNGGSGGARLDFATLLKECDQDDDSLVCAAEWSVGKPGYDWLFAFIDADNSGHIDGKEYASFQDYKANNPKWRELLQAKQ</sequence>
<dbReference type="GO" id="GO:0051539">
    <property type="term" value="F:4 iron, 4 sulfur cluster binding"/>
    <property type="evidence" value="ECO:0007669"/>
    <property type="project" value="UniProtKB-KW"/>
</dbReference>
<evidence type="ECO:0000256" key="5">
    <source>
        <dbReference type="ARBA" id="ARBA00023004"/>
    </source>
</evidence>
<dbReference type="PROSITE" id="PS00018">
    <property type="entry name" value="EF_HAND_1"/>
    <property type="match status" value="1"/>
</dbReference>
<dbReference type="Pfam" id="PF12831">
    <property type="entry name" value="FAD_oxidored"/>
    <property type="match status" value="1"/>
</dbReference>
<gene>
    <name evidence="8" type="ORF">Enr8_17270</name>
</gene>
<dbReference type="EMBL" id="SJPF01000002">
    <property type="protein sequence ID" value="TWT34333.1"/>
    <property type="molecule type" value="Genomic_DNA"/>
</dbReference>
<name>A0A5C5V8N8_9BACT</name>
<keyword evidence="5" id="KW-0408">Iron</keyword>
<keyword evidence="2" id="KW-0479">Metal-binding</keyword>
<keyword evidence="3" id="KW-0809">Transit peptide</keyword>
<evidence type="ECO:0000256" key="4">
    <source>
        <dbReference type="ARBA" id="ARBA00023002"/>
    </source>
</evidence>
<protein>
    <submittedName>
        <fullName evidence="8">FAD dependent oxidoreductase</fullName>
    </submittedName>
</protein>
<keyword evidence="6" id="KW-0411">Iron-sulfur</keyword>
<dbReference type="PANTHER" id="PTHR43498">
    <property type="entry name" value="FERREDOXIN:COB-COM HETERODISULFIDE REDUCTASE SUBUNIT A"/>
    <property type="match status" value="1"/>
</dbReference>
<dbReference type="RefSeq" id="WP_146430491.1">
    <property type="nucleotide sequence ID" value="NZ_SJPF01000002.1"/>
</dbReference>
<evidence type="ECO:0000256" key="6">
    <source>
        <dbReference type="ARBA" id="ARBA00023014"/>
    </source>
</evidence>
<proteinExistence type="predicted"/>
<comment type="caution">
    <text evidence="8">The sequence shown here is derived from an EMBL/GenBank/DDBJ whole genome shotgun (WGS) entry which is preliminary data.</text>
</comment>
<dbReference type="InterPro" id="IPR018247">
    <property type="entry name" value="EF_Hand_1_Ca_BS"/>
</dbReference>
<evidence type="ECO:0000256" key="3">
    <source>
        <dbReference type="ARBA" id="ARBA00022946"/>
    </source>
</evidence>
<dbReference type="AlphaFoldDB" id="A0A5C5V8N8"/>
<evidence type="ECO:0000256" key="1">
    <source>
        <dbReference type="ARBA" id="ARBA00022485"/>
    </source>
</evidence>
<dbReference type="OrthoDB" id="287984at2"/>
<keyword evidence="4" id="KW-0560">Oxidoreductase</keyword>
<keyword evidence="9" id="KW-1185">Reference proteome</keyword>
<dbReference type="InterPro" id="IPR036188">
    <property type="entry name" value="FAD/NAD-bd_sf"/>
</dbReference>
<dbReference type="PANTHER" id="PTHR43498:SF1">
    <property type="entry name" value="COB--COM HETERODISULFIDE REDUCTASE IRON-SULFUR SUBUNIT A"/>
    <property type="match status" value="1"/>
</dbReference>
<dbReference type="SUPFAM" id="SSF51905">
    <property type="entry name" value="FAD/NAD(P)-binding domain"/>
    <property type="match status" value="1"/>
</dbReference>
<reference evidence="8 9" key="1">
    <citation type="submission" date="2019-02" db="EMBL/GenBank/DDBJ databases">
        <title>Deep-cultivation of Planctomycetes and their phenomic and genomic characterization uncovers novel biology.</title>
        <authorList>
            <person name="Wiegand S."/>
            <person name="Jogler M."/>
            <person name="Boedeker C."/>
            <person name="Pinto D."/>
            <person name="Vollmers J."/>
            <person name="Rivas-Marin E."/>
            <person name="Kohn T."/>
            <person name="Peeters S.H."/>
            <person name="Heuer A."/>
            <person name="Rast P."/>
            <person name="Oberbeckmann S."/>
            <person name="Bunk B."/>
            <person name="Jeske O."/>
            <person name="Meyerdierks A."/>
            <person name="Storesund J.E."/>
            <person name="Kallscheuer N."/>
            <person name="Luecker S."/>
            <person name="Lage O.M."/>
            <person name="Pohl T."/>
            <person name="Merkel B.J."/>
            <person name="Hornburger P."/>
            <person name="Mueller R.-W."/>
            <person name="Bruemmer F."/>
            <person name="Labrenz M."/>
            <person name="Spormann A.M."/>
            <person name="Op Den Camp H."/>
            <person name="Overmann J."/>
            <person name="Amann R."/>
            <person name="Jetten M.S.M."/>
            <person name="Mascher T."/>
            <person name="Medema M.H."/>
            <person name="Devos D.P."/>
            <person name="Kaster A.-K."/>
            <person name="Ovreas L."/>
            <person name="Rohde M."/>
            <person name="Galperin M.Y."/>
            <person name="Jogler C."/>
        </authorList>
    </citation>
    <scope>NUCLEOTIDE SEQUENCE [LARGE SCALE GENOMIC DNA]</scope>
    <source>
        <strain evidence="8 9">Enr8</strain>
    </source>
</reference>
<feature type="signal peptide" evidence="7">
    <location>
        <begin position="1"/>
        <end position="20"/>
    </location>
</feature>
<dbReference type="GO" id="GO:0016491">
    <property type="term" value="F:oxidoreductase activity"/>
    <property type="evidence" value="ECO:0007669"/>
    <property type="project" value="UniProtKB-KW"/>
</dbReference>
<accession>A0A5C5V8N8</accession>
<evidence type="ECO:0000313" key="8">
    <source>
        <dbReference type="EMBL" id="TWT34333.1"/>
    </source>
</evidence>
<evidence type="ECO:0000256" key="2">
    <source>
        <dbReference type="ARBA" id="ARBA00022723"/>
    </source>
</evidence>
<feature type="chain" id="PRO_5022908801" evidence="7">
    <location>
        <begin position="21"/>
        <end position="635"/>
    </location>
</feature>
<evidence type="ECO:0000256" key="7">
    <source>
        <dbReference type="SAM" id="SignalP"/>
    </source>
</evidence>
<keyword evidence="7" id="KW-0732">Signal</keyword>
<keyword evidence="1" id="KW-0004">4Fe-4S</keyword>
<dbReference type="Proteomes" id="UP000318878">
    <property type="component" value="Unassembled WGS sequence"/>
</dbReference>
<evidence type="ECO:0000313" key="9">
    <source>
        <dbReference type="Proteomes" id="UP000318878"/>
    </source>
</evidence>